<feature type="transmembrane region" description="Helical" evidence="1">
    <location>
        <begin position="226"/>
        <end position="249"/>
    </location>
</feature>
<proteinExistence type="predicted"/>
<organism evidence="4 7">
    <name type="scientific">Blautia obeum</name>
    <dbReference type="NCBI Taxonomy" id="40520"/>
    <lineage>
        <taxon>Bacteria</taxon>
        <taxon>Bacillati</taxon>
        <taxon>Bacillota</taxon>
        <taxon>Clostridia</taxon>
        <taxon>Lachnospirales</taxon>
        <taxon>Lachnospiraceae</taxon>
        <taxon>Blautia</taxon>
    </lineage>
</organism>
<sequence>MNDRKKVYYFKKKEIPYFIAYFLMAFSNVVIANSYLFGENRYDICVFVQYISCILFIVALCTGKYKLRDLIVRGLIGIIVIFITINLRSTEFGVYSLAIIASLNIDSKRIVRFNVISNICFIVSVVLPALIGIIPNDIYIHEGKKAYALGFSYYSNIPYMVLVVTLALFWLANSQKKEKIVLITSIPIQILIYKVSTTRLVLGIYCVFMVAVLLSRLLNTNKKHKVLIFFSAIMFPCAAIITFLISIYYTKNSFFMTLNKLLNNRLEFNARAFRMYNISIGGQKIITSNGGFDADYVNHYFYVDSGYVYTLISYGIIFFIILIFLYSFLFQKAVRDNEFKLAIWCLVICIFSVINNIMLKIPINPLPILALDAFTKWNAGKKTKVRLE</sequence>
<dbReference type="EMBL" id="QRZI01000003">
    <property type="protein sequence ID" value="RGV65085.1"/>
    <property type="molecule type" value="Genomic_DNA"/>
</dbReference>
<keyword evidence="1" id="KW-0812">Transmembrane</keyword>
<protein>
    <recommendedName>
        <fullName evidence="10">Lipid A core-O-antigen ligase and related enzymes</fullName>
    </recommendedName>
</protein>
<dbReference type="Proteomes" id="UP000265828">
    <property type="component" value="Unassembled WGS sequence"/>
</dbReference>
<evidence type="ECO:0000313" key="2">
    <source>
        <dbReference type="EMBL" id="RGN07731.1"/>
    </source>
</evidence>
<keyword evidence="1" id="KW-1133">Transmembrane helix</keyword>
<evidence type="ECO:0000313" key="9">
    <source>
        <dbReference type="Proteomes" id="UP000284644"/>
    </source>
</evidence>
<evidence type="ECO:0000313" key="3">
    <source>
        <dbReference type="EMBL" id="RGQ07859.1"/>
    </source>
</evidence>
<feature type="transmembrane region" description="Helical" evidence="1">
    <location>
        <begin position="44"/>
        <end position="63"/>
    </location>
</feature>
<evidence type="ECO:0000313" key="5">
    <source>
        <dbReference type="EMBL" id="RHE14038.1"/>
    </source>
</evidence>
<feature type="transmembrane region" description="Helical" evidence="1">
    <location>
        <begin position="307"/>
        <end position="329"/>
    </location>
</feature>
<feature type="transmembrane region" description="Helical" evidence="1">
    <location>
        <begin position="146"/>
        <end position="171"/>
    </location>
</feature>
<keyword evidence="1" id="KW-0472">Membrane</keyword>
<evidence type="ECO:0000313" key="8">
    <source>
        <dbReference type="Proteomes" id="UP000283585"/>
    </source>
</evidence>
<feature type="transmembrane region" description="Helical" evidence="1">
    <location>
        <begin position="115"/>
        <end position="134"/>
    </location>
</feature>
<feature type="transmembrane region" description="Helical" evidence="1">
    <location>
        <begin position="191"/>
        <end position="214"/>
    </location>
</feature>
<evidence type="ECO:0000313" key="6">
    <source>
        <dbReference type="Proteomes" id="UP000261222"/>
    </source>
</evidence>
<dbReference type="Proteomes" id="UP000284644">
    <property type="component" value="Unassembled WGS sequence"/>
</dbReference>
<dbReference type="EMBL" id="QSJW01000003">
    <property type="protein sequence ID" value="RHE14038.1"/>
    <property type="molecule type" value="Genomic_DNA"/>
</dbReference>
<evidence type="ECO:0000313" key="4">
    <source>
        <dbReference type="EMBL" id="RGV65085.1"/>
    </source>
</evidence>
<evidence type="ECO:0000256" key="1">
    <source>
        <dbReference type="SAM" id="Phobius"/>
    </source>
</evidence>
<evidence type="ECO:0000313" key="7">
    <source>
        <dbReference type="Proteomes" id="UP000265828"/>
    </source>
</evidence>
<dbReference type="AlphaFoldDB" id="A0A395X8M0"/>
<dbReference type="EMBL" id="QSUB01000001">
    <property type="protein sequence ID" value="RGN07731.1"/>
    <property type="molecule type" value="Genomic_DNA"/>
</dbReference>
<gene>
    <name evidence="5" type="ORF">DW767_05820</name>
    <name evidence="4" type="ORF">DWW07_05405</name>
    <name evidence="3" type="ORF">DWZ12_01285</name>
    <name evidence="2" type="ORF">DXB81_04335</name>
</gene>
<feature type="transmembrane region" description="Helical" evidence="1">
    <location>
        <begin position="341"/>
        <end position="359"/>
    </location>
</feature>
<name>A0A395X8M0_9FIRM</name>
<dbReference type="RefSeq" id="WP_117627798.1">
    <property type="nucleotide sequence ID" value="NZ_JAQDEF010000002.1"/>
</dbReference>
<dbReference type="EMBL" id="QRSS01000001">
    <property type="protein sequence ID" value="RGQ07859.1"/>
    <property type="molecule type" value="Genomic_DNA"/>
</dbReference>
<accession>A0A395X8M0</accession>
<reference evidence="6 7" key="1">
    <citation type="submission" date="2018-08" db="EMBL/GenBank/DDBJ databases">
        <title>A genome reference for cultivated species of the human gut microbiota.</title>
        <authorList>
            <person name="Zou Y."/>
            <person name="Xue W."/>
            <person name="Luo G."/>
        </authorList>
    </citation>
    <scope>NUCLEOTIDE SEQUENCE [LARGE SCALE GENOMIC DNA]</scope>
    <source>
        <strain evidence="4 7">AF14-23</strain>
        <strain evidence="3 8">AF29-2BH</strain>
        <strain evidence="5 9">AM29-25AC</strain>
        <strain evidence="2 6">OM06-11AA</strain>
    </source>
</reference>
<dbReference type="Proteomes" id="UP000261222">
    <property type="component" value="Unassembled WGS sequence"/>
</dbReference>
<feature type="transmembrane region" description="Helical" evidence="1">
    <location>
        <begin position="15"/>
        <end position="38"/>
    </location>
</feature>
<comment type="caution">
    <text evidence="4">The sequence shown here is derived from an EMBL/GenBank/DDBJ whole genome shotgun (WGS) entry which is preliminary data.</text>
</comment>
<evidence type="ECO:0008006" key="10">
    <source>
        <dbReference type="Google" id="ProtNLM"/>
    </source>
</evidence>
<dbReference type="Proteomes" id="UP000283585">
    <property type="component" value="Unassembled WGS sequence"/>
</dbReference>